<dbReference type="PRINTS" id="PR00364">
    <property type="entry name" value="DISEASERSIST"/>
</dbReference>
<keyword evidence="1" id="KW-0433">Leucine-rich repeat</keyword>
<reference evidence="4" key="1">
    <citation type="submission" date="2023-03" db="EMBL/GenBank/DDBJ databases">
        <authorList>
            <person name="Julca I."/>
        </authorList>
    </citation>
    <scope>NUCLEOTIDE SEQUENCE</scope>
</reference>
<sequence>MPGLGKTTLATKIYNHYSIVHRFSVCACCTTSQVVDKKKVLRDLLNQTDSDNKCSEVSETDLEVKLWRSLKGRRYLIFLDDIWDAKAWDSLEKSFPDDNVGSRVLLTSRCHDMVDPEPYHLSPLSKEETLKLLKVKLFPGDNCWPPELSDLAKKISAFCKGLPLKVIIVAGLLATRKTQDWKEMLDALSSSAVLSNLHIGLPNYLNKPKSVLHMSNWVVHPYVSTRSGPLTVRVQSDQPR</sequence>
<gene>
    <name evidence="4" type="ORF">OLC1_LOCUS14071</name>
</gene>
<dbReference type="EMBL" id="OX459122">
    <property type="protein sequence ID" value="CAI9105351.1"/>
    <property type="molecule type" value="Genomic_DNA"/>
</dbReference>
<evidence type="ECO:0000259" key="3">
    <source>
        <dbReference type="Pfam" id="PF00931"/>
    </source>
</evidence>
<protein>
    <submittedName>
        <fullName evidence="4">OLC1v1004257C1</fullName>
    </submittedName>
</protein>
<keyword evidence="2" id="KW-0611">Plant defense</keyword>
<evidence type="ECO:0000256" key="1">
    <source>
        <dbReference type="ARBA" id="ARBA00022614"/>
    </source>
</evidence>
<dbReference type="Proteomes" id="UP001161247">
    <property type="component" value="Chromosome 5"/>
</dbReference>
<dbReference type="GO" id="GO:0006952">
    <property type="term" value="P:defense response"/>
    <property type="evidence" value="ECO:0007669"/>
    <property type="project" value="UniProtKB-KW"/>
</dbReference>
<feature type="domain" description="NB-ARC" evidence="3">
    <location>
        <begin position="1"/>
        <end position="141"/>
    </location>
</feature>
<dbReference type="GO" id="GO:0043531">
    <property type="term" value="F:ADP binding"/>
    <property type="evidence" value="ECO:0007669"/>
    <property type="project" value="InterPro"/>
</dbReference>
<evidence type="ECO:0000313" key="4">
    <source>
        <dbReference type="EMBL" id="CAI9105351.1"/>
    </source>
</evidence>
<dbReference type="PANTHER" id="PTHR36766:SF44">
    <property type="entry name" value="NBS-CODING RESISTANCE GENE ANALOG"/>
    <property type="match status" value="1"/>
</dbReference>
<dbReference type="InterPro" id="IPR002182">
    <property type="entry name" value="NB-ARC"/>
</dbReference>
<dbReference type="Gene3D" id="1.10.8.430">
    <property type="entry name" value="Helical domain of apoptotic protease-activating factors"/>
    <property type="match status" value="1"/>
</dbReference>
<proteinExistence type="predicted"/>
<dbReference type="PANTHER" id="PTHR36766">
    <property type="entry name" value="PLANT BROAD-SPECTRUM MILDEW RESISTANCE PROTEIN RPW8"/>
    <property type="match status" value="1"/>
</dbReference>
<dbReference type="AlphaFoldDB" id="A0AAV1DDS0"/>
<keyword evidence="5" id="KW-1185">Reference proteome</keyword>
<dbReference type="InterPro" id="IPR027417">
    <property type="entry name" value="P-loop_NTPase"/>
</dbReference>
<evidence type="ECO:0000256" key="2">
    <source>
        <dbReference type="ARBA" id="ARBA00022821"/>
    </source>
</evidence>
<dbReference type="Gene3D" id="3.40.50.300">
    <property type="entry name" value="P-loop containing nucleotide triphosphate hydrolases"/>
    <property type="match status" value="1"/>
</dbReference>
<dbReference type="SUPFAM" id="SSF52540">
    <property type="entry name" value="P-loop containing nucleoside triphosphate hydrolases"/>
    <property type="match status" value="1"/>
</dbReference>
<dbReference type="InterPro" id="IPR042197">
    <property type="entry name" value="Apaf_helical"/>
</dbReference>
<dbReference type="Pfam" id="PF00931">
    <property type="entry name" value="NB-ARC"/>
    <property type="match status" value="1"/>
</dbReference>
<organism evidence="4 5">
    <name type="scientific">Oldenlandia corymbosa var. corymbosa</name>
    <dbReference type="NCBI Taxonomy" id="529605"/>
    <lineage>
        <taxon>Eukaryota</taxon>
        <taxon>Viridiplantae</taxon>
        <taxon>Streptophyta</taxon>
        <taxon>Embryophyta</taxon>
        <taxon>Tracheophyta</taxon>
        <taxon>Spermatophyta</taxon>
        <taxon>Magnoliopsida</taxon>
        <taxon>eudicotyledons</taxon>
        <taxon>Gunneridae</taxon>
        <taxon>Pentapetalae</taxon>
        <taxon>asterids</taxon>
        <taxon>lamiids</taxon>
        <taxon>Gentianales</taxon>
        <taxon>Rubiaceae</taxon>
        <taxon>Rubioideae</taxon>
        <taxon>Spermacoceae</taxon>
        <taxon>Hedyotis-Oldenlandia complex</taxon>
        <taxon>Oldenlandia</taxon>
    </lineage>
</organism>
<name>A0AAV1DDS0_OLDCO</name>
<evidence type="ECO:0000313" key="5">
    <source>
        <dbReference type="Proteomes" id="UP001161247"/>
    </source>
</evidence>
<accession>A0AAV1DDS0</accession>